<name>A0A915JUV8_ROMCU</name>
<feature type="transmembrane region" description="Helical" evidence="1">
    <location>
        <begin position="52"/>
        <end position="74"/>
    </location>
</feature>
<organism evidence="2 3">
    <name type="scientific">Romanomermis culicivorax</name>
    <name type="common">Nematode worm</name>
    <dbReference type="NCBI Taxonomy" id="13658"/>
    <lineage>
        <taxon>Eukaryota</taxon>
        <taxon>Metazoa</taxon>
        <taxon>Ecdysozoa</taxon>
        <taxon>Nematoda</taxon>
        <taxon>Enoplea</taxon>
        <taxon>Dorylaimia</taxon>
        <taxon>Mermithida</taxon>
        <taxon>Mermithoidea</taxon>
        <taxon>Mermithidae</taxon>
        <taxon>Romanomermis</taxon>
    </lineage>
</organism>
<evidence type="ECO:0000313" key="2">
    <source>
        <dbReference type="Proteomes" id="UP000887565"/>
    </source>
</evidence>
<evidence type="ECO:0000256" key="1">
    <source>
        <dbReference type="SAM" id="Phobius"/>
    </source>
</evidence>
<keyword evidence="2" id="KW-1185">Reference proteome</keyword>
<evidence type="ECO:0000313" key="3">
    <source>
        <dbReference type="WBParaSite" id="nRc.2.0.1.t29849-RA"/>
    </source>
</evidence>
<proteinExistence type="predicted"/>
<dbReference type="AlphaFoldDB" id="A0A915JUV8"/>
<keyword evidence="1" id="KW-0472">Membrane</keyword>
<dbReference type="WBParaSite" id="nRc.2.0.1.t29849-RA">
    <property type="protein sequence ID" value="nRc.2.0.1.t29849-RA"/>
    <property type="gene ID" value="nRc.2.0.1.g29849"/>
</dbReference>
<feature type="transmembrane region" description="Helical" evidence="1">
    <location>
        <begin position="12"/>
        <end position="31"/>
    </location>
</feature>
<keyword evidence="1" id="KW-0812">Transmembrane</keyword>
<sequence length="297" mass="32335">MFGSASTSFSPNITMSFIVIITSFSLSASAFKAGLQEMISSITITTFKFSKYVLVLIKNSSLSIVSMTITGSAAKKTGFLKYKTSILLTLGCPLQLIVVQLQLSSEPASHQFPFAQGTRQAYRRSKIEKHVTFKAENLLARPVESFVNIGCTNLGGSVVEHFLAAPTTTKTYIILVVQYFSYALEKDTEKANFWSILRVNANVRLLTGRAKSGHQTTGEHFTFADNFVVIEPCVGRGLLDRRAPVTQTSAIIGDLGAAPQPFVQSADTLEQLGGWLSVANMIGDANITFRIGLQMKI</sequence>
<reference evidence="3" key="1">
    <citation type="submission" date="2022-11" db="UniProtKB">
        <authorList>
            <consortium name="WormBaseParasite"/>
        </authorList>
    </citation>
    <scope>IDENTIFICATION</scope>
</reference>
<keyword evidence="1" id="KW-1133">Transmembrane helix</keyword>
<protein>
    <submittedName>
        <fullName evidence="3">Uncharacterized protein</fullName>
    </submittedName>
</protein>
<dbReference type="Proteomes" id="UP000887565">
    <property type="component" value="Unplaced"/>
</dbReference>
<accession>A0A915JUV8</accession>